<reference evidence="1" key="2">
    <citation type="journal article" date="2023" name="Commun. Biol.">
        <title>Intrasexual cuticular hydrocarbon dimorphism in a wasp sheds light on hydrocarbon biosynthesis genes in Hymenoptera.</title>
        <authorList>
            <person name="Moris V.C."/>
            <person name="Podsiadlowski L."/>
            <person name="Martin S."/>
            <person name="Oeyen J.P."/>
            <person name="Donath A."/>
            <person name="Petersen M."/>
            <person name="Wilbrandt J."/>
            <person name="Misof B."/>
            <person name="Liedtke D."/>
            <person name="Thamm M."/>
            <person name="Scheiner R."/>
            <person name="Schmitt T."/>
            <person name="Niehuis O."/>
        </authorList>
    </citation>
    <scope>NUCLEOTIDE SEQUENCE</scope>
    <source>
        <strain evidence="1">GBR_01_08_01A</strain>
    </source>
</reference>
<sequence length="101" mass="11463">MADEGDPRGRGLEQWVRSLDTVQVRGELERRGLSVAGIVLTLRARLLRVLEREFGTPGAHRSISFEEPTEANEIRETPVPVYPREPRRMPLYAECLAPLEP</sequence>
<evidence type="ECO:0000313" key="1">
    <source>
        <dbReference type="EMBL" id="KAK2578616.1"/>
    </source>
</evidence>
<comment type="caution">
    <text evidence="1">The sequence shown here is derived from an EMBL/GenBank/DDBJ whole genome shotgun (WGS) entry which is preliminary data.</text>
</comment>
<dbReference type="AlphaFoldDB" id="A0AAD9RGI2"/>
<dbReference type="Proteomes" id="UP001258017">
    <property type="component" value="Unassembled WGS sequence"/>
</dbReference>
<organism evidence="1 2">
    <name type="scientific">Odynerus spinipes</name>
    <dbReference type="NCBI Taxonomy" id="1348599"/>
    <lineage>
        <taxon>Eukaryota</taxon>
        <taxon>Metazoa</taxon>
        <taxon>Ecdysozoa</taxon>
        <taxon>Arthropoda</taxon>
        <taxon>Hexapoda</taxon>
        <taxon>Insecta</taxon>
        <taxon>Pterygota</taxon>
        <taxon>Neoptera</taxon>
        <taxon>Endopterygota</taxon>
        <taxon>Hymenoptera</taxon>
        <taxon>Apocrita</taxon>
        <taxon>Aculeata</taxon>
        <taxon>Vespoidea</taxon>
        <taxon>Vespidae</taxon>
        <taxon>Eumeninae</taxon>
        <taxon>Odynerus</taxon>
    </lineage>
</organism>
<evidence type="ECO:0000313" key="2">
    <source>
        <dbReference type="Proteomes" id="UP001258017"/>
    </source>
</evidence>
<dbReference type="EMBL" id="JAIFRP010000210">
    <property type="protein sequence ID" value="KAK2578616.1"/>
    <property type="molecule type" value="Genomic_DNA"/>
</dbReference>
<keyword evidence="2" id="KW-1185">Reference proteome</keyword>
<name>A0AAD9RGI2_9HYME</name>
<reference evidence="1" key="1">
    <citation type="submission" date="2021-08" db="EMBL/GenBank/DDBJ databases">
        <authorList>
            <person name="Misof B."/>
            <person name="Oliver O."/>
            <person name="Podsiadlowski L."/>
            <person name="Donath A."/>
            <person name="Peters R."/>
            <person name="Mayer C."/>
            <person name="Rust J."/>
            <person name="Gunkel S."/>
            <person name="Lesny P."/>
            <person name="Martin S."/>
            <person name="Oeyen J.P."/>
            <person name="Petersen M."/>
            <person name="Panagiotis P."/>
            <person name="Wilbrandt J."/>
            <person name="Tanja T."/>
        </authorList>
    </citation>
    <scope>NUCLEOTIDE SEQUENCE</scope>
    <source>
        <strain evidence="1">GBR_01_08_01A</strain>
        <tissue evidence="1">Thorax + abdomen</tissue>
    </source>
</reference>
<protein>
    <submittedName>
        <fullName evidence="1">Uncharacterized protein</fullName>
    </submittedName>
</protein>
<accession>A0AAD9RGI2</accession>
<gene>
    <name evidence="1" type="ORF">KPH14_000938</name>
</gene>
<proteinExistence type="predicted"/>